<dbReference type="AlphaFoldDB" id="A0A8J7FQI0"/>
<proteinExistence type="predicted"/>
<organism evidence="1 2">
    <name type="scientific">Faecalibacter rhinopitheci</name>
    <dbReference type="NCBI Taxonomy" id="2779678"/>
    <lineage>
        <taxon>Bacteria</taxon>
        <taxon>Pseudomonadati</taxon>
        <taxon>Bacteroidota</taxon>
        <taxon>Flavobacteriia</taxon>
        <taxon>Flavobacteriales</taxon>
        <taxon>Weeksellaceae</taxon>
        <taxon>Faecalibacter</taxon>
    </lineage>
</organism>
<name>A0A8J7FQI0_9FLAO</name>
<protein>
    <submittedName>
        <fullName evidence="1">Uncharacterized protein</fullName>
    </submittedName>
</protein>
<gene>
    <name evidence="1" type="ORF">IM532_10330</name>
</gene>
<sequence length="773" mass="91064">MNFKYKVLFFLIPMMIFSQNKNDIDLKEVLITANKKDTIVVSLDSLAQKGNIAEAIKNLPGFFIDNDKIFYQGQEIKKMTIDKKEMYAGNTKITSEQIPSEWIEQLKISGLDNANESPSIELSLKKEKKNAISATFETLVANGSRYRYYGSVTKVNKTNLFNFFIDKNNIQKNILPNDFIYPELFNSMYFPKKDLVSQIMYSPNDINNISLNDLNTGDYAQWQFGSNVTIKKKNIDYSLFLIGNLPNGNLEESRLLMKDNATNVVRQEKSMLSSFDKKFINLTQKFNYNKDNLNVNFFNQWNYKNNINIEKIQSNELFELSSVNLNNIYQSNLSLKEKAHILYNKFLTEYKINRAISFQAGGELNFNYFSKNDDYNHQLNYEKSLFGKQNRNAKQWEYLYFISNSARINKRMQLNSRYFDSFNFTSNNNENYLNGGRNNILDNYTIASQQRNVESYLWYINKQWDVIVGVDYVNLYYRNENFKPSSDNYIFPKFSINYKDKKSFQYRISSSINKSIPVTEQLLPLEDKVDLENYWVGNNSINPVVFNYNTVFSVSKKTNHSNFTFNVSHTYIPKIWIYNQIFNTDVPVKEYFLYDKNPINNFSASFNFNYLSKEKTFSLFNLLMYRNLNSYMIFDNIESKLKLNSLNNVTHLSYKLNSFIIGMKNNFRFDMQNTNSFSNSNLLIVKKILFKHYSTELEVENRINHSKNTQITNPILHFNSKRNYKYFSTTLGIYNLLDETKNINITTTKDLFINNFNQNRMGRYIYFSVGITI</sequence>
<reference evidence="1" key="1">
    <citation type="submission" date="2020-10" db="EMBL/GenBank/DDBJ databases">
        <authorList>
            <person name="Lu T."/>
            <person name="Wang Q."/>
            <person name="Han X."/>
        </authorList>
    </citation>
    <scope>NUCLEOTIDE SEQUENCE</scope>
    <source>
        <strain evidence="1">WQ 117</strain>
    </source>
</reference>
<dbReference type="EMBL" id="JADGIK010000006">
    <property type="protein sequence ID" value="MBF0597839.1"/>
    <property type="molecule type" value="Genomic_DNA"/>
</dbReference>
<dbReference type="RefSeq" id="WP_194183380.1">
    <property type="nucleotide sequence ID" value="NZ_JADGIK010000006.1"/>
</dbReference>
<keyword evidence="2" id="KW-1185">Reference proteome</keyword>
<evidence type="ECO:0000313" key="1">
    <source>
        <dbReference type="EMBL" id="MBF0597839.1"/>
    </source>
</evidence>
<dbReference type="Proteomes" id="UP000608754">
    <property type="component" value="Unassembled WGS sequence"/>
</dbReference>
<dbReference type="SUPFAM" id="SSF56935">
    <property type="entry name" value="Porins"/>
    <property type="match status" value="1"/>
</dbReference>
<comment type="caution">
    <text evidence="1">The sequence shown here is derived from an EMBL/GenBank/DDBJ whole genome shotgun (WGS) entry which is preliminary data.</text>
</comment>
<accession>A0A8J7FQI0</accession>
<evidence type="ECO:0000313" key="2">
    <source>
        <dbReference type="Proteomes" id="UP000608754"/>
    </source>
</evidence>